<dbReference type="OrthoDB" id="291795at2"/>
<dbReference type="InterPro" id="IPR024463">
    <property type="entry name" value="Transposase_TnpC_homeodom"/>
</dbReference>
<reference evidence="4" key="1">
    <citation type="submission" date="2017-02" db="EMBL/GenBank/DDBJ databases">
        <title>Comparative genomics and description of representatives of a novel lineage of planctomycetes thriving in anoxic sediments.</title>
        <authorList>
            <person name="Spring S."/>
            <person name="Bunk B."/>
            <person name="Sproer C."/>
        </authorList>
    </citation>
    <scope>NUCLEOTIDE SEQUENCE [LARGE SCALE GENOMIC DNA]</scope>
    <source>
        <strain evidence="4">SM-Chi-D1</strain>
    </source>
</reference>
<dbReference type="STRING" id="1851148.SMSP2_01872"/>
<sequence length="170" mass="19628">MAKETKITAETSKEELPSNVETLKSMVLTLLEQIDDLTGQLHYLKRQLFGKKSEKLDPAQRLLFEDMYEEVKAKVEQQREEKAEPVKKTGRKKKHNGRNPLPADLPRETIKIEPSEEEKICPVCNTPKEVIGSETTEVLEYVPAVNRRFKLGHYERVQNGSVKPVVIYYF</sequence>
<dbReference type="Proteomes" id="UP000188181">
    <property type="component" value="Chromosome"/>
</dbReference>
<gene>
    <name evidence="3" type="ORF">SMSP2_01872</name>
</gene>
<dbReference type="Pfam" id="PF13007">
    <property type="entry name" value="LZ_Tnp_IS66"/>
    <property type="match status" value="1"/>
</dbReference>
<evidence type="ECO:0000259" key="2">
    <source>
        <dbReference type="Pfam" id="PF13007"/>
    </source>
</evidence>
<feature type="compositionally biased region" description="Basic residues" evidence="1">
    <location>
        <begin position="88"/>
        <end position="97"/>
    </location>
</feature>
<evidence type="ECO:0000313" key="4">
    <source>
        <dbReference type="Proteomes" id="UP000188181"/>
    </source>
</evidence>
<dbReference type="PANTHER" id="PTHR33678:SF1">
    <property type="entry name" value="BLL1576 PROTEIN"/>
    <property type="match status" value="1"/>
</dbReference>
<feature type="compositionally biased region" description="Basic and acidic residues" evidence="1">
    <location>
        <begin position="74"/>
        <end position="87"/>
    </location>
</feature>
<dbReference type="PANTHER" id="PTHR33678">
    <property type="entry name" value="BLL1576 PROTEIN"/>
    <property type="match status" value="1"/>
</dbReference>
<feature type="region of interest" description="Disordered" evidence="1">
    <location>
        <begin position="74"/>
        <end position="105"/>
    </location>
</feature>
<evidence type="ECO:0000256" key="1">
    <source>
        <dbReference type="SAM" id="MobiDB-lite"/>
    </source>
</evidence>
<evidence type="ECO:0000313" key="3">
    <source>
        <dbReference type="EMBL" id="AQQ71498.1"/>
    </source>
</evidence>
<accession>A0A1Q2MG21</accession>
<protein>
    <submittedName>
        <fullName evidence="3">Transposase</fullName>
    </submittedName>
</protein>
<name>A0A1Q2MG21_9BACT</name>
<dbReference type="KEGG" id="pbas:SMSP2_01872"/>
<dbReference type="EMBL" id="CP019646">
    <property type="protein sequence ID" value="AQQ71498.1"/>
    <property type="molecule type" value="Genomic_DNA"/>
</dbReference>
<feature type="domain" description="Transposase TnpC homeodomain" evidence="2">
    <location>
        <begin position="37"/>
        <end position="110"/>
    </location>
</feature>
<dbReference type="AlphaFoldDB" id="A0A1Q2MG21"/>
<dbReference type="RefSeq" id="WP_146683666.1">
    <property type="nucleotide sequence ID" value="NZ_CP019646.1"/>
</dbReference>
<organism evidence="3 4">
    <name type="scientific">Limihaloglobus sulfuriphilus</name>
    <dbReference type="NCBI Taxonomy" id="1851148"/>
    <lineage>
        <taxon>Bacteria</taxon>
        <taxon>Pseudomonadati</taxon>
        <taxon>Planctomycetota</taxon>
        <taxon>Phycisphaerae</taxon>
        <taxon>Sedimentisphaerales</taxon>
        <taxon>Sedimentisphaeraceae</taxon>
        <taxon>Limihaloglobus</taxon>
    </lineage>
</organism>
<keyword evidence="4" id="KW-1185">Reference proteome</keyword>
<dbReference type="InterPro" id="IPR052344">
    <property type="entry name" value="Transposase-related"/>
</dbReference>
<proteinExistence type="predicted"/>